<evidence type="ECO:0000313" key="2">
    <source>
        <dbReference type="Proteomes" id="UP000216133"/>
    </source>
</evidence>
<dbReference type="Gene3D" id="1.10.3230.30">
    <property type="entry name" value="Phage gp6-like head-tail connector protein"/>
    <property type="match status" value="1"/>
</dbReference>
<accession>A0A268RVW0</accession>
<evidence type="ECO:0000313" key="1">
    <source>
        <dbReference type="EMBL" id="PAF24370.1"/>
    </source>
</evidence>
<comment type="caution">
    <text evidence="1">The sequence shown here is derived from an EMBL/GenBank/DDBJ whole genome shotgun (WGS) entry which is preliminary data.</text>
</comment>
<dbReference type="NCBIfam" id="TIGR01560">
    <property type="entry name" value="put_DNA_pack"/>
    <property type="match status" value="1"/>
</dbReference>
<organism evidence="1 2">
    <name type="scientific">Shouchella clausii</name>
    <name type="common">Alkalihalobacillus clausii</name>
    <dbReference type="NCBI Taxonomy" id="79880"/>
    <lineage>
        <taxon>Bacteria</taxon>
        <taxon>Bacillati</taxon>
        <taxon>Bacillota</taxon>
        <taxon>Bacilli</taxon>
        <taxon>Bacillales</taxon>
        <taxon>Bacillaceae</taxon>
        <taxon>Shouchella</taxon>
    </lineage>
</organism>
<name>A0A268RVW0_SHOCL</name>
<protein>
    <recommendedName>
        <fullName evidence="3">Phage gp6-like head-tail connector protein</fullName>
    </recommendedName>
</protein>
<gene>
    <name evidence="1" type="ORF">CHH61_18920</name>
</gene>
<sequence length="103" mass="12129">METKTMLKEVKQYLRIEEDWTEEDQLIESMIEAGKIFIKQSTGKAFNEQNDLHKLCLSLYVAHNYENRDTYTLDKHKDLSFSLANMLTLIKYGSDENEDSQDD</sequence>
<dbReference type="EMBL" id="NPBS01000111">
    <property type="protein sequence ID" value="PAF24370.1"/>
    <property type="molecule type" value="Genomic_DNA"/>
</dbReference>
<dbReference type="CDD" id="cd08054">
    <property type="entry name" value="gp6"/>
    <property type="match status" value="1"/>
</dbReference>
<dbReference type="Proteomes" id="UP000216133">
    <property type="component" value="Unassembled WGS sequence"/>
</dbReference>
<evidence type="ECO:0008006" key="3">
    <source>
        <dbReference type="Google" id="ProtNLM"/>
    </source>
</evidence>
<reference evidence="1 2" key="1">
    <citation type="submission" date="2017-07" db="EMBL/GenBank/DDBJ databases">
        <title>Isolation and whole genome analysis of endospore-forming bacteria from heroin.</title>
        <authorList>
            <person name="Kalinowski J."/>
            <person name="Ahrens B."/>
            <person name="Al-Dilaimi A."/>
            <person name="Winkler A."/>
            <person name="Wibberg D."/>
            <person name="Schleenbecker U."/>
            <person name="Ruckert C."/>
            <person name="Wolfel R."/>
            <person name="Grass G."/>
        </authorList>
    </citation>
    <scope>NUCLEOTIDE SEQUENCE [LARGE SCALE GENOMIC DNA]</scope>
    <source>
        <strain evidence="1 2">7523-2</strain>
    </source>
</reference>
<dbReference type="AlphaFoldDB" id="A0A268RVW0"/>
<dbReference type="InterPro" id="IPR006450">
    <property type="entry name" value="Phage_HK97_gp6-like"/>
</dbReference>
<proteinExistence type="predicted"/>
<dbReference type="Pfam" id="PF05135">
    <property type="entry name" value="Phage_connect_1"/>
    <property type="match status" value="1"/>
</dbReference>
<dbReference type="InterPro" id="IPR021146">
    <property type="entry name" value="Phage_gp6-like_head-tail"/>
</dbReference>